<keyword evidence="2" id="KW-0808">Transferase</keyword>
<evidence type="ECO:0000256" key="1">
    <source>
        <dbReference type="ARBA" id="ARBA00006479"/>
    </source>
</evidence>
<evidence type="ECO:0000313" key="3">
    <source>
        <dbReference type="Proteomes" id="UP000272400"/>
    </source>
</evidence>
<accession>A0A3N1CT21</accession>
<dbReference type="InterPro" id="IPR036390">
    <property type="entry name" value="WH_DNA-bd_sf"/>
</dbReference>
<dbReference type="InterPro" id="IPR036388">
    <property type="entry name" value="WH-like_DNA-bd_sf"/>
</dbReference>
<dbReference type="EMBL" id="RJKE01000001">
    <property type="protein sequence ID" value="ROO84324.1"/>
    <property type="molecule type" value="Genomic_DNA"/>
</dbReference>
<dbReference type="Gene3D" id="3.30.420.40">
    <property type="match status" value="2"/>
</dbReference>
<dbReference type="RefSeq" id="WP_123663960.1">
    <property type="nucleotide sequence ID" value="NZ_RJKE01000001.1"/>
</dbReference>
<dbReference type="SUPFAM" id="SSF46785">
    <property type="entry name" value="Winged helix' DNA-binding domain"/>
    <property type="match status" value="1"/>
</dbReference>
<dbReference type="OrthoDB" id="3189808at2"/>
<dbReference type="InterPro" id="IPR001387">
    <property type="entry name" value="Cro/C1-type_HTH"/>
</dbReference>
<dbReference type="PANTHER" id="PTHR18964">
    <property type="entry name" value="ROK (REPRESSOR, ORF, KINASE) FAMILY"/>
    <property type="match status" value="1"/>
</dbReference>
<proteinExistence type="inferred from homology"/>
<protein>
    <submittedName>
        <fullName evidence="2">Putative NBD/HSP70 family sugar kinase</fullName>
    </submittedName>
</protein>
<dbReference type="Gene3D" id="1.10.10.10">
    <property type="entry name" value="Winged helix-like DNA-binding domain superfamily/Winged helix DNA-binding domain"/>
    <property type="match status" value="1"/>
</dbReference>
<dbReference type="PROSITE" id="PS01125">
    <property type="entry name" value="ROK"/>
    <property type="match status" value="1"/>
</dbReference>
<dbReference type="InterPro" id="IPR000600">
    <property type="entry name" value="ROK"/>
</dbReference>
<reference evidence="2 3" key="1">
    <citation type="submission" date="2018-11" db="EMBL/GenBank/DDBJ databases">
        <title>Sequencing the genomes of 1000 actinobacteria strains.</title>
        <authorList>
            <person name="Klenk H.-P."/>
        </authorList>
    </citation>
    <scope>NUCLEOTIDE SEQUENCE [LARGE SCALE GENOMIC DNA]</scope>
    <source>
        <strain evidence="2 3">DSM 44254</strain>
    </source>
</reference>
<dbReference type="SUPFAM" id="SSF53067">
    <property type="entry name" value="Actin-like ATPase domain"/>
    <property type="match status" value="1"/>
</dbReference>
<comment type="caution">
    <text evidence="2">The sequence shown here is derived from an EMBL/GenBank/DDBJ whole genome shotgun (WGS) entry which is preliminary data.</text>
</comment>
<dbReference type="InterPro" id="IPR049874">
    <property type="entry name" value="ROK_cs"/>
</dbReference>
<organism evidence="2 3">
    <name type="scientific">Actinocorallia herbida</name>
    <dbReference type="NCBI Taxonomy" id="58109"/>
    <lineage>
        <taxon>Bacteria</taxon>
        <taxon>Bacillati</taxon>
        <taxon>Actinomycetota</taxon>
        <taxon>Actinomycetes</taxon>
        <taxon>Streptosporangiales</taxon>
        <taxon>Thermomonosporaceae</taxon>
        <taxon>Actinocorallia</taxon>
    </lineage>
</organism>
<gene>
    <name evidence="2" type="ORF">EDD29_1844</name>
</gene>
<dbReference type="Pfam" id="PF00480">
    <property type="entry name" value="ROK"/>
    <property type="match status" value="1"/>
</dbReference>
<dbReference type="CDD" id="cd00093">
    <property type="entry name" value="HTH_XRE"/>
    <property type="match status" value="1"/>
</dbReference>
<dbReference type="Proteomes" id="UP000272400">
    <property type="component" value="Unassembled WGS sequence"/>
</dbReference>
<name>A0A3N1CT21_9ACTN</name>
<sequence length="385" mass="38439">MSETEPGVLARVRLGHEERVVALLRERGALSRAELGALSGLSRSTLSDIAGALVARGAVVVTTPESAGRKRPPGRPAELLTLNPDTGQAIGLDFGHRRVHVAVANAAQEVIGTAALGYARTTSWQRRLEIACGLVDSLRTGLGPLHGIGVGVTGPLGRTAEQTRRVTALTDALGERFGVPVAVDNNTRLAALAEMVRGAGKGFSDVVYARLSEGVGGGIVVSGRLLRGAGGGAGEIGHIPVDPAGAPCSCGGRGCLETVASVPAVVSAAGAADLPGALEALEAGEASAVAAFDRAGRALGFALASVCNTVSPARIVVGGEVAVPRVLAAAEAALAVHLPPAQRLPAHPAALGDEVGALGALALVAHDSPLLIGYPGGTGRGEDES</sequence>
<dbReference type="InterPro" id="IPR043129">
    <property type="entry name" value="ATPase_NBD"/>
</dbReference>
<dbReference type="GO" id="GO:0016301">
    <property type="term" value="F:kinase activity"/>
    <property type="evidence" value="ECO:0007669"/>
    <property type="project" value="UniProtKB-KW"/>
</dbReference>
<evidence type="ECO:0000313" key="2">
    <source>
        <dbReference type="EMBL" id="ROO84324.1"/>
    </source>
</evidence>
<dbReference type="AlphaFoldDB" id="A0A3N1CT21"/>
<keyword evidence="2" id="KW-0418">Kinase</keyword>
<dbReference type="PANTHER" id="PTHR18964:SF149">
    <property type="entry name" value="BIFUNCTIONAL UDP-N-ACETYLGLUCOSAMINE 2-EPIMERASE_N-ACETYLMANNOSAMINE KINASE"/>
    <property type="match status" value="1"/>
</dbReference>
<comment type="similarity">
    <text evidence="1">Belongs to the ROK (NagC/XylR) family.</text>
</comment>
<keyword evidence="3" id="KW-1185">Reference proteome</keyword>